<evidence type="ECO:0000313" key="2">
    <source>
        <dbReference type="Proteomes" id="UP001597440"/>
    </source>
</evidence>
<name>A0ABW5L9B5_9SPHI</name>
<accession>A0ABW5L9B5</accession>
<gene>
    <name evidence="1" type="ORF">ACFSQW_20210</name>
</gene>
<evidence type="ECO:0000313" key="1">
    <source>
        <dbReference type="EMBL" id="MFD2556723.1"/>
    </source>
</evidence>
<sequence length="55" mass="6424">MLIERVEDFMLFNPIVHKIPVVLDLKVGNLIGLDFELLKYVKFEFGFINADTRIV</sequence>
<protein>
    <submittedName>
        <fullName evidence="1">Uncharacterized protein</fullName>
    </submittedName>
</protein>
<organism evidence="1 2">
    <name type="scientific">Sphingobacterium tabacisoli</name>
    <dbReference type="NCBI Taxonomy" id="2044855"/>
    <lineage>
        <taxon>Bacteria</taxon>
        <taxon>Pseudomonadati</taxon>
        <taxon>Bacteroidota</taxon>
        <taxon>Sphingobacteriia</taxon>
        <taxon>Sphingobacteriales</taxon>
        <taxon>Sphingobacteriaceae</taxon>
        <taxon>Sphingobacterium</taxon>
    </lineage>
</organism>
<dbReference type="EMBL" id="JBHULD010000025">
    <property type="protein sequence ID" value="MFD2556723.1"/>
    <property type="molecule type" value="Genomic_DNA"/>
</dbReference>
<dbReference type="RefSeq" id="WP_210354868.1">
    <property type="nucleotide sequence ID" value="NZ_JAEQMU010000002.1"/>
</dbReference>
<keyword evidence="2" id="KW-1185">Reference proteome</keyword>
<reference evidence="2" key="1">
    <citation type="journal article" date="2019" name="Int. J. Syst. Evol. Microbiol.">
        <title>The Global Catalogue of Microorganisms (GCM) 10K type strain sequencing project: providing services to taxonomists for standard genome sequencing and annotation.</title>
        <authorList>
            <consortium name="The Broad Institute Genomics Platform"/>
            <consortium name="The Broad Institute Genome Sequencing Center for Infectious Disease"/>
            <person name="Wu L."/>
            <person name="Ma J."/>
        </authorList>
    </citation>
    <scope>NUCLEOTIDE SEQUENCE [LARGE SCALE GENOMIC DNA]</scope>
    <source>
        <strain evidence="2">KCTC 52298</strain>
    </source>
</reference>
<proteinExistence type="predicted"/>
<comment type="caution">
    <text evidence="1">The sequence shown here is derived from an EMBL/GenBank/DDBJ whole genome shotgun (WGS) entry which is preliminary data.</text>
</comment>
<dbReference type="Proteomes" id="UP001597440">
    <property type="component" value="Unassembled WGS sequence"/>
</dbReference>